<keyword evidence="3" id="KW-1185">Reference proteome</keyword>
<name>A0A4R2BG44_9BACI</name>
<dbReference type="EMBL" id="SLVV01000005">
    <property type="protein sequence ID" value="TCN25465.1"/>
    <property type="molecule type" value="Genomic_DNA"/>
</dbReference>
<keyword evidence="1" id="KW-0812">Transmembrane</keyword>
<accession>A0A4R2BG44</accession>
<keyword evidence="1" id="KW-0472">Membrane</keyword>
<keyword evidence="1" id="KW-1133">Transmembrane helix</keyword>
<feature type="transmembrane region" description="Helical" evidence="1">
    <location>
        <begin position="127"/>
        <end position="145"/>
    </location>
</feature>
<evidence type="ECO:0000313" key="2">
    <source>
        <dbReference type="EMBL" id="TCN25465.1"/>
    </source>
</evidence>
<reference evidence="2 3" key="1">
    <citation type="journal article" date="2015" name="Stand. Genomic Sci.">
        <title>Genomic Encyclopedia of Bacterial and Archaeal Type Strains, Phase III: the genomes of soil and plant-associated and newly described type strains.</title>
        <authorList>
            <person name="Whitman W.B."/>
            <person name="Woyke T."/>
            <person name="Klenk H.P."/>
            <person name="Zhou Y."/>
            <person name="Lilburn T.G."/>
            <person name="Beck B.J."/>
            <person name="De Vos P."/>
            <person name="Vandamme P."/>
            <person name="Eisen J.A."/>
            <person name="Garrity G."/>
            <person name="Hugenholtz P."/>
            <person name="Kyrpides N.C."/>
        </authorList>
    </citation>
    <scope>NUCLEOTIDE SEQUENCE [LARGE SCALE GENOMIC DNA]</scope>
    <source>
        <strain evidence="2 3">CV53</strain>
    </source>
</reference>
<feature type="transmembrane region" description="Helical" evidence="1">
    <location>
        <begin position="90"/>
        <end position="115"/>
    </location>
</feature>
<evidence type="ECO:0008006" key="4">
    <source>
        <dbReference type="Google" id="ProtNLM"/>
    </source>
</evidence>
<gene>
    <name evidence="2" type="ORF">EV146_105122</name>
</gene>
<evidence type="ECO:0000313" key="3">
    <source>
        <dbReference type="Proteomes" id="UP000295689"/>
    </source>
</evidence>
<comment type="caution">
    <text evidence="2">The sequence shown here is derived from an EMBL/GenBank/DDBJ whole genome shotgun (WGS) entry which is preliminary data.</text>
</comment>
<evidence type="ECO:0000256" key="1">
    <source>
        <dbReference type="SAM" id="Phobius"/>
    </source>
</evidence>
<dbReference type="AlphaFoldDB" id="A0A4R2BG44"/>
<dbReference type="RefSeq" id="WP_132005202.1">
    <property type="nucleotide sequence ID" value="NZ_JABUHM010000003.1"/>
</dbReference>
<protein>
    <recommendedName>
        <fullName evidence="4">TrbC/VIRB2 family protein</fullName>
    </recommendedName>
</protein>
<organism evidence="2 3">
    <name type="scientific">Mesobacillus foraminis</name>
    <dbReference type="NCBI Taxonomy" id="279826"/>
    <lineage>
        <taxon>Bacteria</taxon>
        <taxon>Bacillati</taxon>
        <taxon>Bacillota</taxon>
        <taxon>Bacilli</taxon>
        <taxon>Bacillales</taxon>
        <taxon>Bacillaceae</taxon>
        <taxon>Mesobacillus</taxon>
    </lineage>
</organism>
<proteinExistence type="predicted"/>
<dbReference type="Proteomes" id="UP000295689">
    <property type="component" value="Unassembled WGS sequence"/>
</dbReference>
<sequence>MFKRNKEQVYSIKEFMSGNKSLTVEVEKNGFEFKEEVRESLGVLGALSVIPLTTKQFFSSTPVFAAENAIPVVAPTDVMYDKMLHAFDPLITMIQALSYPVAMVVCLGGAIMVMIGRDKGWDMMQGAGLGYVLVQILPLVLNILVDAMKAV</sequence>